<reference evidence="2 3" key="1">
    <citation type="submission" date="2020-04" db="EMBL/GenBank/DDBJ databases">
        <authorList>
            <person name="Yin C."/>
        </authorList>
    </citation>
    <scope>NUCLEOTIDE SEQUENCE [LARGE SCALE GENOMIC DNA]</scope>
    <source>
        <strain evidence="2 3">Ak56</strain>
    </source>
</reference>
<comment type="caution">
    <text evidence="2">The sequence shown here is derived from an EMBL/GenBank/DDBJ whole genome shotgun (WGS) entry which is preliminary data.</text>
</comment>
<dbReference type="InterPro" id="IPR048020">
    <property type="entry name" value="Transpos_IS3"/>
</dbReference>
<dbReference type="NCBIfam" id="NF033516">
    <property type="entry name" value="transpos_IS3"/>
    <property type="match status" value="1"/>
</dbReference>
<dbReference type="Gene3D" id="3.30.420.10">
    <property type="entry name" value="Ribonuclease H-like superfamily/Ribonuclease H"/>
    <property type="match status" value="1"/>
</dbReference>
<dbReference type="SUPFAM" id="SSF53098">
    <property type="entry name" value="Ribonuclease H-like"/>
    <property type="match status" value="1"/>
</dbReference>
<sequence length="277" mass="32160">MWNRNPKKVLTSVRASFQSTGGSKRVGGVKRIANTLGFSRQYSYKLKYDEQKIAHIKEQVREFVHKVRKLLPQSGIKKIYSLILPDLQAHSIKMGRDKLFEWMRSYNLLITPRRKYVKTTDSNHWLNKYPNLVKGLEVVRPEQVWVSDITYVKTDEGYLYLSMITDAYSRKIVGYHIADNMETTLVSQALKMAIRGRLYDTELIHHSDRGGQYCSKEYVQIATDNSILMSMTENGDPYENALAERMNKTIKEEFFPDRPFKSKELAIKATAQAVTLY</sequence>
<dbReference type="Proteomes" id="UP000552864">
    <property type="component" value="Unassembled WGS sequence"/>
</dbReference>
<name>A0A847SSD3_9BACT</name>
<dbReference type="GO" id="GO:0003676">
    <property type="term" value="F:nucleic acid binding"/>
    <property type="evidence" value="ECO:0007669"/>
    <property type="project" value="InterPro"/>
</dbReference>
<evidence type="ECO:0000313" key="3">
    <source>
        <dbReference type="Proteomes" id="UP000552864"/>
    </source>
</evidence>
<dbReference type="GO" id="GO:0015074">
    <property type="term" value="P:DNA integration"/>
    <property type="evidence" value="ECO:0007669"/>
    <property type="project" value="InterPro"/>
</dbReference>
<feature type="non-terminal residue" evidence="2">
    <location>
        <position position="277"/>
    </location>
</feature>
<dbReference type="InterPro" id="IPR036397">
    <property type="entry name" value="RNaseH_sf"/>
</dbReference>
<dbReference type="AlphaFoldDB" id="A0A847SSD3"/>
<dbReference type="EMBL" id="JABAHZ010000026">
    <property type="protein sequence ID" value="NLR83063.1"/>
    <property type="molecule type" value="Genomic_DNA"/>
</dbReference>
<accession>A0A847SSD3</accession>
<keyword evidence="3" id="KW-1185">Reference proteome</keyword>
<dbReference type="InterPro" id="IPR050900">
    <property type="entry name" value="Transposase_IS3/IS150/IS904"/>
</dbReference>
<dbReference type="PROSITE" id="PS50994">
    <property type="entry name" value="INTEGRASE"/>
    <property type="match status" value="1"/>
</dbReference>
<evidence type="ECO:0000259" key="1">
    <source>
        <dbReference type="PROSITE" id="PS50994"/>
    </source>
</evidence>
<feature type="domain" description="Integrase catalytic" evidence="1">
    <location>
        <begin position="137"/>
        <end position="277"/>
    </location>
</feature>
<evidence type="ECO:0000313" key="2">
    <source>
        <dbReference type="EMBL" id="NLR83063.1"/>
    </source>
</evidence>
<dbReference type="InterPro" id="IPR012337">
    <property type="entry name" value="RNaseH-like_sf"/>
</dbReference>
<organism evidence="2 3">
    <name type="scientific">Chitinophaga eiseniae</name>
    <dbReference type="NCBI Taxonomy" id="634771"/>
    <lineage>
        <taxon>Bacteria</taxon>
        <taxon>Pseudomonadati</taxon>
        <taxon>Bacteroidota</taxon>
        <taxon>Chitinophagia</taxon>
        <taxon>Chitinophagales</taxon>
        <taxon>Chitinophagaceae</taxon>
        <taxon>Chitinophaga</taxon>
    </lineage>
</organism>
<dbReference type="Pfam" id="PF00665">
    <property type="entry name" value="rve"/>
    <property type="match status" value="1"/>
</dbReference>
<dbReference type="InterPro" id="IPR001584">
    <property type="entry name" value="Integrase_cat-core"/>
</dbReference>
<dbReference type="PANTHER" id="PTHR46889">
    <property type="entry name" value="TRANSPOSASE INSF FOR INSERTION SEQUENCE IS3B-RELATED"/>
    <property type="match status" value="1"/>
</dbReference>
<protein>
    <submittedName>
        <fullName evidence="2">IS3 family transposase</fullName>
    </submittedName>
</protein>
<proteinExistence type="predicted"/>
<dbReference type="RefSeq" id="WP_168743105.1">
    <property type="nucleotide sequence ID" value="NZ_JABAHZ010000026.1"/>
</dbReference>
<gene>
    <name evidence="2" type="ORF">HGH91_30925</name>
</gene>
<dbReference type="PANTHER" id="PTHR46889:SF5">
    <property type="entry name" value="INTEGRASE PROTEIN"/>
    <property type="match status" value="1"/>
</dbReference>